<gene>
    <name evidence="1" type="ORF">SNEC2469_LOCUS34845</name>
</gene>
<evidence type="ECO:0000313" key="1">
    <source>
        <dbReference type="EMBL" id="CAE7942906.1"/>
    </source>
</evidence>
<feature type="non-terminal residue" evidence="1">
    <location>
        <position position="180"/>
    </location>
</feature>
<comment type="caution">
    <text evidence="1">The sequence shown here is derived from an EMBL/GenBank/DDBJ whole genome shotgun (WGS) entry which is preliminary data.</text>
</comment>
<proteinExistence type="predicted"/>
<dbReference type="OrthoDB" id="477147at2759"/>
<evidence type="ECO:0000313" key="2">
    <source>
        <dbReference type="Proteomes" id="UP000601435"/>
    </source>
</evidence>
<keyword evidence="2" id="KW-1185">Reference proteome</keyword>
<dbReference type="Proteomes" id="UP000601435">
    <property type="component" value="Unassembled WGS sequence"/>
</dbReference>
<sequence length="180" mass="20161">RRSFVVCLHAVKLQLPLRHAFKSHDLAFELCDADGKFFIKVGDGKLPSNKRIFPGTIVLTTAAGKFKTTDSSGCSIVYNIQDTQKTKVFFDEKVRTLKEVMDANKVTEVWSRGTAMHFVPDPALQKVVQNAEFYIKSNLGKKLSWVWHMKLAGSALKPIRACLMLEKQVIVQASTGQGYL</sequence>
<accession>A0A813CFJ0</accession>
<name>A0A813CFJ0_9DINO</name>
<dbReference type="EMBL" id="CAJNJA010097986">
    <property type="protein sequence ID" value="CAE7942906.1"/>
    <property type="molecule type" value="Genomic_DNA"/>
</dbReference>
<reference evidence="1" key="1">
    <citation type="submission" date="2021-02" db="EMBL/GenBank/DDBJ databases">
        <authorList>
            <person name="Dougan E. K."/>
            <person name="Rhodes N."/>
            <person name="Thang M."/>
            <person name="Chan C."/>
        </authorList>
    </citation>
    <scope>NUCLEOTIDE SEQUENCE</scope>
</reference>
<dbReference type="AlphaFoldDB" id="A0A813CFJ0"/>
<organism evidence="1 2">
    <name type="scientific">Symbiodinium necroappetens</name>
    <dbReference type="NCBI Taxonomy" id="1628268"/>
    <lineage>
        <taxon>Eukaryota</taxon>
        <taxon>Sar</taxon>
        <taxon>Alveolata</taxon>
        <taxon>Dinophyceae</taxon>
        <taxon>Suessiales</taxon>
        <taxon>Symbiodiniaceae</taxon>
        <taxon>Symbiodinium</taxon>
    </lineage>
</organism>
<protein>
    <submittedName>
        <fullName evidence="1">Uncharacterized protein</fullName>
    </submittedName>
</protein>